<dbReference type="Proteomes" id="UP000603463">
    <property type="component" value="Unassembled WGS sequence"/>
</dbReference>
<proteinExistence type="predicted"/>
<dbReference type="InterPro" id="IPR024690">
    <property type="entry name" value="CN_hydtase_beta_dom_C"/>
</dbReference>
<accession>A0A9Q5EXX9</accession>
<feature type="domain" description="Nitrile hydratase beta subunit" evidence="2">
    <location>
        <begin position="35"/>
        <end position="128"/>
    </location>
</feature>
<dbReference type="InterPro" id="IPR008990">
    <property type="entry name" value="Elect_transpt_acc-like_dom_sf"/>
</dbReference>
<feature type="compositionally biased region" description="Basic residues" evidence="1">
    <location>
        <begin position="16"/>
        <end position="27"/>
    </location>
</feature>
<feature type="compositionally biased region" description="Gly residues" evidence="1">
    <location>
        <begin position="1"/>
        <end position="11"/>
    </location>
</feature>
<feature type="region of interest" description="Disordered" evidence="1">
    <location>
        <begin position="1"/>
        <end position="41"/>
    </location>
</feature>
<gene>
    <name evidence="3" type="ORF">GS882_06345</name>
</gene>
<dbReference type="SUPFAM" id="SSF50090">
    <property type="entry name" value="Electron transport accessory proteins"/>
    <property type="match status" value="1"/>
</dbReference>
<evidence type="ECO:0000313" key="3">
    <source>
        <dbReference type="EMBL" id="NKT77821.1"/>
    </source>
</evidence>
<comment type="caution">
    <text evidence="3">The sequence shown here is derived from an EMBL/GenBank/DDBJ whole genome shotgun (WGS) entry which is preliminary data.</text>
</comment>
<protein>
    <submittedName>
        <fullName evidence="3">Nitrile hydratase subunit beta</fullName>
    </submittedName>
</protein>
<dbReference type="EMBL" id="WVBC01000003">
    <property type="protein sequence ID" value="NKT77821.1"/>
    <property type="molecule type" value="Genomic_DNA"/>
</dbReference>
<reference evidence="3" key="1">
    <citation type="journal article" date="2020" name="Environ. Microbiol.">
        <title>The novel and transferable erm(51) gene confers Macrolides, Lincosamides, and Streptogramins B (MLSB) resistance to clonal Rhodococcus equi in the environment.</title>
        <authorList>
            <person name="Huber L."/>
            <person name="Giguere S."/>
            <person name="Slovis N.M."/>
            <person name="Alvarez-Narvaez S."/>
            <person name="Hart K.A."/>
            <person name="Greiter M."/>
            <person name="Morris E.R.A."/>
            <person name="Cohen N.D."/>
        </authorList>
    </citation>
    <scope>NUCLEOTIDE SEQUENCE</scope>
    <source>
        <strain evidence="3">Lh_116_1</strain>
    </source>
</reference>
<evidence type="ECO:0000259" key="2">
    <source>
        <dbReference type="Pfam" id="PF02211"/>
    </source>
</evidence>
<sequence>MAHRGGQGDGRQGPHPPRRTLRPRRPSARPASGGTEMTPKFKVGDRVVVKDQTSLFHTRTQAFVRNQEGTVVEHRPEWVIPEDEAFDKLETGRKEPFYVVRFKQTDLWPRYTGFPVDTLETECAEGWLGLPGRTSEEEK</sequence>
<dbReference type="Pfam" id="PF02211">
    <property type="entry name" value="NHase_beta_C"/>
    <property type="match status" value="1"/>
</dbReference>
<dbReference type="AlphaFoldDB" id="A0A9Q5EXX9"/>
<evidence type="ECO:0000313" key="4">
    <source>
        <dbReference type="Proteomes" id="UP000603463"/>
    </source>
</evidence>
<evidence type="ECO:0000256" key="1">
    <source>
        <dbReference type="SAM" id="MobiDB-lite"/>
    </source>
</evidence>
<dbReference type="Gene3D" id="2.30.30.50">
    <property type="match status" value="1"/>
</dbReference>
<name>A0A9Q5EXX9_RHOHA</name>
<organism evidence="3 4">
    <name type="scientific">Rhodococcus hoagii</name>
    <name type="common">Corynebacterium equii</name>
    <dbReference type="NCBI Taxonomy" id="43767"/>
    <lineage>
        <taxon>Bacteria</taxon>
        <taxon>Bacillati</taxon>
        <taxon>Actinomycetota</taxon>
        <taxon>Actinomycetes</taxon>
        <taxon>Mycobacteriales</taxon>
        <taxon>Nocardiaceae</taxon>
        <taxon>Prescottella</taxon>
    </lineage>
</organism>